<name>A0A544VY30_9MYCO</name>
<organism evidence="2 3">
    <name type="scientific">Mycolicibacterium hodleri</name>
    <dbReference type="NCBI Taxonomy" id="49897"/>
    <lineage>
        <taxon>Bacteria</taxon>
        <taxon>Bacillati</taxon>
        <taxon>Actinomycetota</taxon>
        <taxon>Actinomycetes</taxon>
        <taxon>Mycobacteriales</taxon>
        <taxon>Mycobacteriaceae</taxon>
        <taxon>Mycolicibacterium</taxon>
    </lineage>
</organism>
<keyword evidence="3" id="KW-1185">Reference proteome</keyword>
<proteinExistence type="predicted"/>
<dbReference type="EMBL" id="VIFX01000026">
    <property type="protein sequence ID" value="TQR84901.1"/>
    <property type="molecule type" value="Genomic_DNA"/>
</dbReference>
<reference evidence="2 3" key="1">
    <citation type="submission" date="2018-10" db="EMBL/GenBank/DDBJ databases">
        <title>Draft genome of Mycobacterium hodleri strain B.</title>
        <authorList>
            <person name="Amande T.J."/>
            <person name="Mcgenity T.J."/>
        </authorList>
    </citation>
    <scope>NUCLEOTIDE SEQUENCE [LARGE SCALE GENOMIC DNA]</scope>
    <source>
        <strain evidence="2 3">B</strain>
    </source>
</reference>
<dbReference type="Proteomes" id="UP000315759">
    <property type="component" value="Unassembled WGS sequence"/>
</dbReference>
<protein>
    <submittedName>
        <fullName evidence="2">DUF732 domain-containing protein</fullName>
    </submittedName>
</protein>
<feature type="region of interest" description="Disordered" evidence="1">
    <location>
        <begin position="26"/>
        <end position="50"/>
    </location>
</feature>
<evidence type="ECO:0000313" key="2">
    <source>
        <dbReference type="EMBL" id="TQR84901.1"/>
    </source>
</evidence>
<sequence>MACAALVVSGCGMGDDVMATMGMQPAETTASDSSAQAFAQPPAVEPGEKPELMVTPTQREFLDALSEAGLNPSSELAALNIGSCVCQAKAARQSDQEVWDFVLPMVRGDVRDSYGESVAPPAGQANSETSDYIRIATETLCQ</sequence>
<dbReference type="AlphaFoldDB" id="A0A544VY30"/>
<evidence type="ECO:0000256" key="1">
    <source>
        <dbReference type="SAM" id="MobiDB-lite"/>
    </source>
</evidence>
<comment type="caution">
    <text evidence="2">The sequence shown here is derived from an EMBL/GenBank/DDBJ whole genome shotgun (WGS) entry which is preliminary data.</text>
</comment>
<feature type="compositionally biased region" description="Polar residues" evidence="1">
    <location>
        <begin position="26"/>
        <end position="37"/>
    </location>
</feature>
<evidence type="ECO:0000313" key="3">
    <source>
        <dbReference type="Proteomes" id="UP000315759"/>
    </source>
</evidence>
<accession>A0A544VY30</accession>
<gene>
    <name evidence="2" type="ORF">D8S82_19860</name>
</gene>